<dbReference type="EMBL" id="CP010537">
    <property type="protein sequence ID" value="AJG22701.1"/>
    <property type="molecule type" value="Genomic_DNA"/>
</dbReference>
<organism evidence="1 2">
    <name type="scientific">Cupriavidus basilensis</name>
    <dbReference type="NCBI Taxonomy" id="68895"/>
    <lineage>
        <taxon>Bacteria</taxon>
        <taxon>Pseudomonadati</taxon>
        <taxon>Pseudomonadota</taxon>
        <taxon>Betaproteobacteria</taxon>
        <taxon>Burkholderiales</taxon>
        <taxon>Burkholderiaceae</taxon>
        <taxon>Cupriavidus</taxon>
    </lineage>
</organism>
<dbReference type="SUPFAM" id="SSF56784">
    <property type="entry name" value="HAD-like"/>
    <property type="match status" value="1"/>
</dbReference>
<sequence length="210" mass="22516">MSLELLVLTLDDVLIRADELRKSGFGAAPRERDTPLHLHEDACTGARAGKPAEIRAQAMQLMRSAELGGARLALAAPLASRTLHILLDSAIGPDWMDRFTVVATADALLPRETEIELYRLILRTADVPAHRALLVGATPSSLRAAQAVGMHTATVQPAYDDAPRQAGGSAVLSGSPDALWPDFHALECMVDGNRRPDALAATRQQSRSFP</sequence>
<dbReference type="STRING" id="68895.RR42_s1112"/>
<gene>
    <name evidence="1" type="ORF">RR42_s1112</name>
</gene>
<evidence type="ECO:0008006" key="3">
    <source>
        <dbReference type="Google" id="ProtNLM"/>
    </source>
</evidence>
<dbReference type="InterPro" id="IPR036412">
    <property type="entry name" value="HAD-like_sf"/>
</dbReference>
<evidence type="ECO:0000313" key="1">
    <source>
        <dbReference type="EMBL" id="AJG22701.1"/>
    </source>
</evidence>
<proteinExistence type="predicted"/>
<protein>
    <recommendedName>
        <fullName evidence="3">HAD family hydrolase</fullName>
    </recommendedName>
</protein>
<accession>A0A0C4YQ40</accession>
<dbReference type="InterPro" id="IPR023214">
    <property type="entry name" value="HAD_sf"/>
</dbReference>
<dbReference type="KEGG" id="cbw:RR42_s1112"/>
<keyword evidence="2" id="KW-1185">Reference proteome</keyword>
<dbReference type="Gene3D" id="3.40.50.1000">
    <property type="entry name" value="HAD superfamily/HAD-like"/>
    <property type="match status" value="1"/>
</dbReference>
<dbReference type="RefSeq" id="WP_043354290.1">
    <property type="nucleotide sequence ID" value="NZ_CP010537.1"/>
</dbReference>
<name>A0A0C4YQ40_9BURK</name>
<reference evidence="1 2" key="1">
    <citation type="journal article" date="2015" name="Genome Announc.">
        <title>Complete Genome Sequence of Cupriavidus basilensis 4G11, Isolated from the Oak Ridge Field Research Center Site.</title>
        <authorList>
            <person name="Ray J."/>
            <person name="Waters R.J."/>
            <person name="Skerker J.M."/>
            <person name="Kuehl J.V."/>
            <person name="Price M.N."/>
            <person name="Huang J."/>
            <person name="Chakraborty R."/>
            <person name="Arkin A.P."/>
            <person name="Deutschbauer A."/>
        </authorList>
    </citation>
    <scope>NUCLEOTIDE SEQUENCE [LARGE SCALE GENOMIC DNA]</scope>
    <source>
        <strain evidence="1">4G11</strain>
    </source>
</reference>
<dbReference type="Proteomes" id="UP000031843">
    <property type="component" value="Chromosome secondary"/>
</dbReference>
<dbReference type="OrthoDB" id="8970747at2"/>
<dbReference type="AlphaFoldDB" id="A0A0C4YQ40"/>
<evidence type="ECO:0000313" key="2">
    <source>
        <dbReference type="Proteomes" id="UP000031843"/>
    </source>
</evidence>